<sequence length="261" mass="30790">MTQKNDRSVIDSLAYLYKFLTDKYSEELKGCSKNGKKKNKNKDSENEIAKEPQNASTNVEITTKIIHDLNENKNPPPRVETKVYNTKTKKLQKKKNKKQSIFNPPLDYNPIPFNFLSTKYKSTKTQVNFQSNPDIQNQDNTNNLKENFELISYITNNKIKSDAFSLWSRKYLYSVLRKKSVSFNQIYSERNQIILNQLRQEQVFQKNYQNDYSYPYSLSYSKSQENKETKKLTLNNDNNFLDDDKRDIYVDIVLSEDSLKC</sequence>
<evidence type="ECO:0000256" key="1">
    <source>
        <dbReference type="SAM" id="MobiDB-lite"/>
    </source>
</evidence>
<dbReference type="EMBL" id="JAPFFF010000006">
    <property type="protein sequence ID" value="KAK8887874.1"/>
    <property type="molecule type" value="Genomic_DNA"/>
</dbReference>
<comment type="caution">
    <text evidence="2">The sequence shown here is derived from an EMBL/GenBank/DDBJ whole genome shotgun (WGS) entry which is preliminary data.</text>
</comment>
<feature type="compositionally biased region" description="Basic and acidic residues" evidence="1">
    <location>
        <begin position="41"/>
        <end position="50"/>
    </location>
</feature>
<reference evidence="2 3" key="1">
    <citation type="submission" date="2024-04" db="EMBL/GenBank/DDBJ databases">
        <title>Tritrichomonas musculus Genome.</title>
        <authorList>
            <person name="Alves-Ferreira E."/>
            <person name="Grigg M."/>
            <person name="Lorenzi H."/>
            <person name="Galac M."/>
        </authorList>
    </citation>
    <scope>NUCLEOTIDE SEQUENCE [LARGE SCALE GENOMIC DNA]</scope>
    <source>
        <strain evidence="2 3">EAF2021</strain>
    </source>
</reference>
<dbReference type="Proteomes" id="UP001470230">
    <property type="component" value="Unassembled WGS sequence"/>
</dbReference>
<name>A0ABR2K9Y5_9EUKA</name>
<feature type="region of interest" description="Disordered" evidence="1">
    <location>
        <begin position="30"/>
        <end position="56"/>
    </location>
</feature>
<proteinExistence type="predicted"/>
<keyword evidence="3" id="KW-1185">Reference proteome</keyword>
<evidence type="ECO:0000313" key="2">
    <source>
        <dbReference type="EMBL" id="KAK8887874.1"/>
    </source>
</evidence>
<evidence type="ECO:0000313" key="3">
    <source>
        <dbReference type="Proteomes" id="UP001470230"/>
    </source>
</evidence>
<organism evidence="2 3">
    <name type="scientific">Tritrichomonas musculus</name>
    <dbReference type="NCBI Taxonomy" id="1915356"/>
    <lineage>
        <taxon>Eukaryota</taxon>
        <taxon>Metamonada</taxon>
        <taxon>Parabasalia</taxon>
        <taxon>Tritrichomonadida</taxon>
        <taxon>Tritrichomonadidae</taxon>
        <taxon>Tritrichomonas</taxon>
    </lineage>
</organism>
<accession>A0ABR2K9Y5</accession>
<gene>
    <name evidence="2" type="ORF">M9Y10_038933</name>
</gene>
<protein>
    <submittedName>
        <fullName evidence="2">Uncharacterized protein</fullName>
    </submittedName>
</protein>